<feature type="domain" description="PAC" evidence="9">
    <location>
        <begin position="344"/>
        <end position="396"/>
    </location>
</feature>
<dbReference type="EC" id="2.7.13.3" evidence="2"/>
<feature type="modified residue" description="4-aspartylphosphate" evidence="6">
    <location>
        <position position="710"/>
    </location>
</feature>
<dbReference type="SUPFAM" id="SSF55785">
    <property type="entry name" value="PYP-like sensor domain (PAS domain)"/>
    <property type="match status" value="3"/>
</dbReference>
<dbReference type="Proteomes" id="UP001165541">
    <property type="component" value="Unassembled WGS sequence"/>
</dbReference>
<dbReference type="SUPFAM" id="SSF52172">
    <property type="entry name" value="CheY-like"/>
    <property type="match status" value="1"/>
</dbReference>
<evidence type="ECO:0000256" key="5">
    <source>
        <dbReference type="ARBA" id="ARBA00022777"/>
    </source>
</evidence>
<evidence type="ECO:0000259" key="7">
    <source>
        <dbReference type="PROSITE" id="PS50109"/>
    </source>
</evidence>
<dbReference type="InterPro" id="IPR011006">
    <property type="entry name" value="CheY-like_superfamily"/>
</dbReference>
<dbReference type="InterPro" id="IPR005467">
    <property type="entry name" value="His_kinase_dom"/>
</dbReference>
<dbReference type="SUPFAM" id="SSF55874">
    <property type="entry name" value="ATPase domain of HSP90 chaperone/DNA topoisomerase II/histidine kinase"/>
    <property type="match status" value="1"/>
</dbReference>
<dbReference type="InterPro" id="IPR013655">
    <property type="entry name" value="PAS_fold_3"/>
</dbReference>
<keyword evidence="4" id="KW-0808">Transferase</keyword>
<dbReference type="CDD" id="cd00082">
    <property type="entry name" value="HisKA"/>
    <property type="match status" value="1"/>
</dbReference>
<dbReference type="GO" id="GO:0005524">
    <property type="term" value="F:ATP binding"/>
    <property type="evidence" value="ECO:0007669"/>
    <property type="project" value="UniProtKB-KW"/>
</dbReference>
<keyword evidence="11" id="KW-1185">Reference proteome</keyword>
<accession>A0ABT0YMT9</accession>
<organism evidence="10 11">
    <name type="scientific">Caldimonas mangrovi</name>
    <dbReference type="NCBI Taxonomy" id="2944811"/>
    <lineage>
        <taxon>Bacteria</taxon>
        <taxon>Pseudomonadati</taxon>
        <taxon>Pseudomonadota</taxon>
        <taxon>Betaproteobacteria</taxon>
        <taxon>Burkholderiales</taxon>
        <taxon>Sphaerotilaceae</taxon>
        <taxon>Caldimonas</taxon>
    </lineage>
</organism>
<dbReference type="Pfam" id="PF02518">
    <property type="entry name" value="HATPase_c"/>
    <property type="match status" value="1"/>
</dbReference>
<protein>
    <recommendedName>
        <fullName evidence="2">histidine kinase</fullName>
        <ecNumber evidence="2">2.7.13.3</ecNumber>
    </recommendedName>
</protein>
<feature type="domain" description="Response regulatory" evidence="8">
    <location>
        <begin position="660"/>
        <end position="777"/>
    </location>
</feature>
<dbReference type="Pfam" id="PF08447">
    <property type="entry name" value="PAS_3"/>
    <property type="match status" value="1"/>
</dbReference>
<keyword evidence="3 6" id="KW-0597">Phosphoprotein</keyword>
<comment type="catalytic activity">
    <reaction evidence="1">
        <text>ATP + protein L-histidine = ADP + protein N-phospho-L-histidine.</text>
        <dbReference type="EC" id="2.7.13.3"/>
    </reaction>
</comment>
<keyword evidence="5" id="KW-0418">Kinase</keyword>
<dbReference type="InterPro" id="IPR003661">
    <property type="entry name" value="HisK_dim/P_dom"/>
</dbReference>
<proteinExistence type="predicted"/>
<dbReference type="Gene3D" id="1.10.287.130">
    <property type="match status" value="1"/>
</dbReference>
<dbReference type="RefSeq" id="WP_251778291.1">
    <property type="nucleotide sequence ID" value="NZ_JAMKFE010000005.1"/>
</dbReference>
<dbReference type="SMART" id="SM00388">
    <property type="entry name" value="HisKA"/>
    <property type="match status" value="1"/>
</dbReference>
<dbReference type="NCBIfam" id="TIGR00229">
    <property type="entry name" value="sensory_box"/>
    <property type="match status" value="2"/>
</dbReference>
<sequence length="793" mass="88503">MRAPLPSSEEARLRDFCRASGDWMWETDEQLRYTWVSDEISAVTGLMPSGLVGRPVEDAVLVHLDGSRARRGNLLQLLARRQAFSGAVSEKRTPRGLLYVSRSAVPVFDGSGRFLGYRGTARDITAQVESARRSRQHEDLLERLSSHVPGVIFQLRIERNGRFHFPYMSDGLPQVLRLEGRREFDARRSARLYRQIHRDDRRAVVDSLARAYLELTPWQCECRVIAGDTVAWIEVRAMPEQESDGSTLWHGFIADVSERKEIELALRRSEERWDMAADAAGIGIAEVDLATGLMSMDRRACANHGLGYPLVGYTLQDWLQAVDASEREQARHELFSALHDRRTVETRYRLRRPDGTDVVLEVGARGLYDRQGQPVGLVGTCRDVTSQWEFERLQRDKQAAERANDAKSEFLSRVSHELRTPLNAILGFTQLMLLDRAEPLSPAQRKRLDNARRAGRHLLGLINDMLELTRIEQEDFTVQPIGVDAWSAVADCLALVQPLADEAEVALPSLPVACEPVWAVADPRALEQVLMNLLSNAIKYNRRGGRVTLEIRRDARHGTVRIAVRDQGPGLDEQQQAQLFQPFNRLGAERTRVEGSGLGLVISRRLLAAIGGQLHVESRPGGGSTFVIELPAAEGAEAASADATVAPAASFDSTSWPSHRVLYVEDEPLNMILMEDVFRQLPGWTLLMASNGAEGERLAREMAPELVLIDMNLGDIDGIELLRRLSRHPDTCELRCIAVSADAMREQVEEARAAGFLDYWTKPIDVPRVLDALVRLLSPRTTTDGKAQAGGAL</sequence>
<dbReference type="SUPFAM" id="SSF47384">
    <property type="entry name" value="Homodimeric domain of signal transducing histidine kinase"/>
    <property type="match status" value="1"/>
</dbReference>
<evidence type="ECO:0000256" key="3">
    <source>
        <dbReference type="ARBA" id="ARBA00022553"/>
    </source>
</evidence>
<dbReference type="Gene3D" id="3.40.50.2300">
    <property type="match status" value="1"/>
</dbReference>
<keyword evidence="10" id="KW-0547">Nucleotide-binding</keyword>
<dbReference type="PANTHER" id="PTHR43047:SF72">
    <property type="entry name" value="OSMOSENSING HISTIDINE PROTEIN KINASE SLN1"/>
    <property type="match status" value="1"/>
</dbReference>
<name>A0ABT0YMT9_9BURK</name>
<dbReference type="InterPro" id="IPR013656">
    <property type="entry name" value="PAS_4"/>
</dbReference>
<evidence type="ECO:0000259" key="8">
    <source>
        <dbReference type="PROSITE" id="PS50110"/>
    </source>
</evidence>
<dbReference type="CDD" id="cd00130">
    <property type="entry name" value="PAS"/>
    <property type="match status" value="2"/>
</dbReference>
<dbReference type="InterPro" id="IPR004358">
    <property type="entry name" value="Sig_transdc_His_kin-like_C"/>
</dbReference>
<evidence type="ECO:0000256" key="2">
    <source>
        <dbReference type="ARBA" id="ARBA00012438"/>
    </source>
</evidence>
<evidence type="ECO:0000313" key="10">
    <source>
        <dbReference type="EMBL" id="MCM5680049.1"/>
    </source>
</evidence>
<dbReference type="Gene3D" id="3.30.450.20">
    <property type="entry name" value="PAS domain"/>
    <property type="match status" value="3"/>
</dbReference>
<evidence type="ECO:0000256" key="6">
    <source>
        <dbReference type="PROSITE-ProRule" id="PRU00169"/>
    </source>
</evidence>
<dbReference type="InterPro" id="IPR036890">
    <property type="entry name" value="HATPase_C_sf"/>
</dbReference>
<dbReference type="InterPro" id="IPR035965">
    <property type="entry name" value="PAS-like_dom_sf"/>
</dbReference>
<dbReference type="Pfam" id="PF08448">
    <property type="entry name" value="PAS_4"/>
    <property type="match status" value="1"/>
</dbReference>
<gene>
    <name evidence="10" type="ORF">M8A51_10940</name>
</gene>
<dbReference type="SMART" id="SM00387">
    <property type="entry name" value="HATPase_c"/>
    <property type="match status" value="1"/>
</dbReference>
<dbReference type="PROSITE" id="PS50110">
    <property type="entry name" value="RESPONSE_REGULATORY"/>
    <property type="match status" value="1"/>
</dbReference>
<reference evidence="10" key="1">
    <citation type="submission" date="2022-05" db="EMBL/GenBank/DDBJ databases">
        <title>Schlegelella sp. nov., isolated from mangrove soil.</title>
        <authorList>
            <person name="Liu Y."/>
            <person name="Ge X."/>
            <person name="Liu W."/>
        </authorList>
    </citation>
    <scope>NUCLEOTIDE SEQUENCE</scope>
    <source>
        <strain evidence="10">S2-27</strain>
    </source>
</reference>
<dbReference type="PROSITE" id="PS50109">
    <property type="entry name" value="HIS_KIN"/>
    <property type="match status" value="1"/>
</dbReference>
<dbReference type="InterPro" id="IPR000014">
    <property type="entry name" value="PAS"/>
</dbReference>
<dbReference type="PRINTS" id="PR00344">
    <property type="entry name" value="BCTRLSENSOR"/>
</dbReference>
<dbReference type="Pfam" id="PF00512">
    <property type="entry name" value="HisKA"/>
    <property type="match status" value="1"/>
</dbReference>
<evidence type="ECO:0000256" key="1">
    <source>
        <dbReference type="ARBA" id="ARBA00000085"/>
    </source>
</evidence>
<dbReference type="EMBL" id="JAMKFE010000005">
    <property type="protein sequence ID" value="MCM5680049.1"/>
    <property type="molecule type" value="Genomic_DNA"/>
</dbReference>
<dbReference type="InterPro" id="IPR036097">
    <property type="entry name" value="HisK_dim/P_sf"/>
</dbReference>
<dbReference type="SMART" id="SM00448">
    <property type="entry name" value="REC"/>
    <property type="match status" value="1"/>
</dbReference>
<keyword evidence="10" id="KW-0067">ATP-binding</keyword>
<feature type="domain" description="Histidine kinase" evidence="7">
    <location>
        <begin position="413"/>
        <end position="634"/>
    </location>
</feature>
<evidence type="ECO:0000313" key="11">
    <source>
        <dbReference type="Proteomes" id="UP001165541"/>
    </source>
</evidence>
<dbReference type="InterPro" id="IPR000700">
    <property type="entry name" value="PAS-assoc_C"/>
</dbReference>
<dbReference type="PROSITE" id="PS50113">
    <property type="entry name" value="PAC"/>
    <property type="match status" value="1"/>
</dbReference>
<evidence type="ECO:0000259" key="9">
    <source>
        <dbReference type="PROSITE" id="PS50113"/>
    </source>
</evidence>
<dbReference type="PANTHER" id="PTHR43047">
    <property type="entry name" value="TWO-COMPONENT HISTIDINE PROTEIN KINASE"/>
    <property type="match status" value="1"/>
</dbReference>
<dbReference type="SMART" id="SM00086">
    <property type="entry name" value="PAC"/>
    <property type="match status" value="3"/>
</dbReference>
<dbReference type="Gene3D" id="3.30.565.10">
    <property type="entry name" value="Histidine kinase-like ATPase, C-terminal domain"/>
    <property type="match status" value="1"/>
</dbReference>
<dbReference type="InterPro" id="IPR001610">
    <property type="entry name" value="PAC"/>
</dbReference>
<dbReference type="InterPro" id="IPR003594">
    <property type="entry name" value="HATPase_dom"/>
</dbReference>
<evidence type="ECO:0000256" key="4">
    <source>
        <dbReference type="ARBA" id="ARBA00022679"/>
    </source>
</evidence>
<dbReference type="Pfam" id="PF00072">
    <property type="entry name" value="Response_reg"/>
    <property type="match status" value="1"/>
</dbReference>
<dbReference type="InterPro" id="IPR001789">
    <property type="entry name" value="Sig_transdc_resp-reg_receiver"/>
</dbReference>
<comment type="caution">
    <text evidence="10">The sequence shown here is derived from an EMBL/GenBank/DDBJ whole genome shotgun (WGS) entry which is preliminary data.</text>
</comment>